<keyword evidence="2" id="KW-0963">Cytoplasm</keyword>
<feature type="repeat" description="Pumilio" evidence="8">
    <location>
        <begin position="889"/>
        <end position="925"/>
    </location>
</feature>
<comment type="function">
    <text evidence="5">RNA-binding nucleolar protein required for pre-rRNA processing. Involved in production of 18S rRNA and assembly of small ribosomal subunit.</text>
</comment>
<feature type="repeat" description="Pumilio" evidence="8">
    <location>
        <begin position="703"/>
        <end position="738"/>
    </location>
</feature>
<feature type="compositionally biased region" description="Low complexity" evidence="9">
    <location>
        <begin position="314"/>
        <end position="336"/>
    </location>
</feature>
<feature type="region of interest" description="Disordered" evidence="9">
    <location>
        <begin position="446"/>
        <end position="468"/>
    </location>
</feature>
<dbReference type="GO" id="GO:0000288">
    <property type="term" value="P:nuclear-transcribed mRNA catabolic process, deadenylation-dependent decay"/>
    <property type="evidence" value="ECO:0007669"/>
    <property type="project" value="TreeGrafter"/>
</dbReference>
<feature type="repeat" description="Pumilio" evidence="8">
    <location>
        <begin position="631"/>
        <end position="666"/>
    </location>
</feature>
<feature type="repeat" description="Pumilio" evidence="8">
    <location>
        <begin position="739"/>
        <end position="774"/>
    </location>
</feature>
<comment type="caution">
    <text evidence="11">The sequence shown here is derived from an EMBL/GenBank/DDBJ whole genome shotgun (WGS) entry which is preliminary data.</text>
</comment>
<dbReference type="CDD" id="cd07920">
    <property type="entry name" value="Pumilio"/>
    <property type="match status" value="1"/>
</dbReference>
<dbReference type="PANTHER" id="PTHR12537">
    <property type="entry name" value="RNA BINDING PROTEIN PUMILIO-RELATED"/>
    <property type="match status" value="1"/>
</dbReference>
<evidence type="ECO:0000256" key="3">
    <source>
        <dbReference type="ARBA" id="ARBA00022737"/>
    </source>
</evidence>
<dbReference type="InterPro" id="IPR033712">
    <property type="entry name" value="Pumilio_RNA-bd"/>
</dbReference>
<feature type="compositionally biased region" description="Polar residues" evidence="9">
    <location>
        <begin position="118"/>
        <end position="133"/>
    </location>
</feature>
<dbReference type="PROSITE" id="PS50302">
    <property type="entry name" value="PUM"/>
    <property type="match status" value="8"/>
</dbReference>
<evidence type="ECO:0000256" key="1">
    <source>
        <dbReference type="ARBA" id="ARBA00004496"/>
    </source>
</evidence>
<dbReference type="PROSITE" id="PS50303">
    <property type="entry name" value="PUM_HD"/>
    <property type="match status" value="1"/>
</dbReference>
<dbReference type="OrthoDB" id="668540at2759"/>
<dbReference type="Gene3D" id="1.25.10.10">
    <property type="entry name" value="Leucine-rich Repeat Variant"/>
    <property type="match status" value="1"/>
</dbReference>
<feature type="compositionally biased region" description="Polar residues" evidence="9">
    <location>
        <begin position="176"/>
        <end position="185"/>
    </location>
</feature>
<proteinExistence type="inferred from homology"/>
<evidence type="ECO:0000256" key="2">
    <source>
        <dbReference type="ARBA" id="ARBA00022490"/>
    </source>
</evidence>
<feature type="compositionally biased region" description="Polar residues" evidence="9">
    <location>
        <begin position="141"/>
        <end position="150"/>
    </location>
</feature>
<evidence type="ECO:0000256" key="6">
    <source>
        <dbReference type="ARBA" id="ARBA00060736"/>
    </source>
</evidence>
<evidence type="ECO:0000256" key="8">
    <source>
        <dbReference type="PROSITE-ProRule" id="PRU00317"/>
    </source>
</evidence>
<feature type="region of interest" description="Disordered" evidence="9">
    <location>
        <begin position="954"/>
        <end position="1027"/>
    </location>
</feature>
<dbReference type="AlphaFoldDB" id="A0A9P9DF19"/>
<feature type="repeat" description="Pumilio" evidence="8">
    <location>
        <begin position="811"/>
        <end position="846"/>
    </location>
</feature>
<comment type="subcellular location">
    <subcellularLocation>
        <location evidence="1">Cytoplasm</location>
    </subcellularLocation>
</comment>
<comment type="similarity">
    <text evidence="6">Belongs to the PUF3 family.</text>
</comment>
<sequence>MLTPRTTSAPSPTYISSPALYFPPPHAFRDLLSSYIDRRNLPWVYRRWARCCRSRINYGEYCGLTPCFLAPFSSFLTPPRQARSRDFTGGVPINGADSDRPPQSTLAQGFGPTPGWPGTSSIWNNSPIGSNFRDNPRSRGTLPSRTSPQRQSHDPTENGTYTGNTASGPLDGKTGSGSLVASSETEPWELTRSPWGDNTTSNIPHARSSGVSPARKRSIAQAPPSQQYADGVPSNYFPLPRNPSMNQGKPTKSALSPTIESFTSSRPIDPSISNGFSNFMFGQMDPNPQRSEASVGSWGDAASVHSPSDDRRSVAASDFFGSSSAAPSRSGSLPPSRHGEPAQLPQYGDQYSRYVQANPRQHSSFSHANGRPFQERSGSIQSESLQMLERLHLEQDHEFPVAHRSSASINGSAFVTAGNEAQYSRGTYVDSSALARLDETTYRGTAGTYTPDTYNNSNNNNQNDPHAQFTAFPFDSRSAPNGTVARQSPMHSHTNTPPVFDYLYPSRSNQTLSNGNNIDLVQRKLEGVQQQQERPNFMNPSHFHQQQFQHLLAPQQIRSPYGYAYGLSNGLPVNAITPTIPMSMIPQVVAVLEPPKAPREHIQSPETFMSKALFEYRANSKNNNRRFELKDIYDHVVEFSGDQHGSRFIQGKLESANSDEKDRVFKELQSDSLQLMQDVFGNYVIQKFFEHGDQTQKRILANRMKGHVLSLSLQMYGCRVVQKALEHVLTDQQAVLIKELEKDVIRCVRDQNGNHVIQKAIERVPLEHIQFIVDAFKNQVGSLTIHGYGCRVIQRLLEFVPDPARRPILDELHAEGSKFFTDQYGNYVAQHMIQHGTVEDRATVIELVTNDFLTFSKNKFTSNVVERCLIFGTDAQRQAIVNKVIEKNERGESNLMMLLRDNFGNYVIQKILDTICRQDYEKLVSHLKPEMDFAKKSISGKHIIQVEKRMHRFDRVDSVSSPTTQRSSMSSTADDADVPALTSEAQSPQSSSLPSANTSTIDEPVHTPLTADKKLTAPGVVSISNTS</sequence>
<dbReference type="GO" id="GO:0005737">
    <property type="term" value="C:cytoplasm"/>
    <property type="evidence" value="ECO:0007669"/>
    <property type="project" value="UniProtKB-SubCell"/>
</dbReference>
<dbReference type="Proteomes" id="UP000700596">
    <property type="component" value="Unassembled WGS sequence"/>
</dbReference>
<evidence type="ECO:0000256" key="4">
    <source>
        <dbReference type="ARBA" id="ARBA00022884"/>
    </source>
</evidence>
<name>A0A9P9DF19_9PLEO</name>
<reference evidence="11" key="1">
    <citation type="journal article" date="2021" name="Nat. Commun.">
        <title>Genetic determinants of endophytism in the Arabidopsis root mycobiome.</title>
        <authorList>
            <person name="Mesny F."/>
            <person name="Miyauchi S."/>
            <person name="Thiergart T."/>
            <person name="Pickel B."/>
            <person name="Atanasova L."/>
            <person name="Karlsson M."/>
            <person name="Huettel B."/>
            <person name="Barry K.W."/>
            <person name="Haridas S."/>
            <person name="Chen C."/>
            <person name="Bauer D."/>
            <person name="Andreopoulos W."/>
            <person name="Pangilinan J."/>
            <person name="LaButti K."/>
            <person name="Riley R."/>
            <person name="Lipzen A."/>
            <person name="Clum A."/>
            <person name="Drula E."/>
            <person name="Henrissat B."/>
            <person name="Kohler A."/>
            <person name="Grigoriev I.V."/>
            <person name="Martin F.M."/>
            <person name="Hacquard S."/>
        </authorList>
    </citation>
    <scope>NUCLEOTIDE SEQUENCE</scope>
    <source>
        <strain evidence="11">MPI-CAGE-CH-0243</strain>
    </source>
</reference>
<dbReference type="InterPro" id="IPR033133">
    <property type="entry name" value="PUM-HD"/>
</dbReference>
<evidence type="ECO:0000313" key="12">
    <source>
        <dbReference type="Proteomes" id="UP000700596"/>
    </source>
</evidence>
<dbReference type="SMART" id="SM00025">
    <property type="entry name" value="Pumilio"/>
    <property type="match status" value="8"/>
</dbReference>
<dbReference type="InterPro" id="IPR016024">
    <property type="entry name" value="ARM-type_fold"/>
</dbReference>
<accession>A0A9P9DF19</accession>
<protein>
    <recommendedName>
        <fullName evidence="7">Pumilio homology domain family member 3</fullName>
    </recommendedName>
</protein>
<dbReference type="PANTHER" id="PTHR12537:SF12">
    <property type="entry name" value="MATERNAL PROTEIN PUMILIO"/>
    <property type="match status" value="1"/>
</dbReference>
<feature type="repeat" description="Pumilio" evidence="8">
    <location>
        <begin position="847"/>
        <end position="882"/>
    </location>
</feature>
<evidence type="ECO:0000256" key="9">
    <source>
        <dbReference type="SAM" id="MobiDB-lite"/>
    </source>
</evidence>
<feature type="compositionally biased region" description="Low complexity" evidence="9">
    <location>
        <begin position="981"/>
        <end position="999"/>
    </location>
</feature>
<keyword evidence="12" id="KW-1185">Reference proteome</keyword>
<feature type="repeat" description="Pumilio" evidence="8">
    <location>
        <begin position="667"/>
        <end position="702"/>
    </location>
</feature>
<dbReference type="SUPFAM" id="SSF48371">
    <property type="entry name" value="ARM repeat"/>
    <property type="match status" value="1"/>
</dbReference>
<evidence type="ECO:0000256" key="5">
    <source>
        <dbReference type="ARBA" id="ARBA00024893"/>
    </source>
</evidence>
<evidence type="ECO:0000256" key="7">
    <source>
        <dbReference type="ARBA" id="ARBA00081811"/>
    </source>
</evidence>
<evidence type="ECO:0000313" key="11">
    <source>
        <dbReference type="EMBL" id="KAH7117984.1"/>
    </source>
</evidence>
<feature type="region of interest" description="Disordered" evidence="9">
    <location>
        <begin position="81"/>
        <end position="345"/>
    </location>
</feature>
<dbReference type="InterPro" id="IPR011989">
    <property type="entry name" value="ARM-like"/>
</dbReference>
<dbReference type="Pfam" id="PF00806">
    <property type="entry name" value="PUF"/>
    <property type="match status" value="8"/>
</dbReference>
<keyword evidence="4" id="KW-0694">RNA-binding</keyword>
<keyword evidence="3" id="KW-0677">Repeat</keyword>
<gene>
    <name evidence="11" type="ORF">B0J11DRAFT_441983</name>
</gene>
<dbReference type="GO" id="GO:0003730">
    <property type="term" value="F:mRNA 3'-UTR binding"/>
    <property type="evidence" value="ECO:0007669"/>
    <property type="project" value="TreeGrafter"/>
</dbReference>
<feature type="compositionally biased region" description="Polar residues" evidence="9">
    <location>
        <begin position="243"/>
        <end position="277"/>
    </location>
</feature>
<organism evidence="11 12">
    <name type="scientific">Dendryphion nanum</name>
    <dbReference type="NCBI Taxonomy" id="256645"/>
    <lineage>
        <taxon>Eukaryota</taxon>
        <taxon>Fungi</taxon>
        <taxon>Dikarya</taxon>
        <taxon>Ascomycota</taxon>
        <taxon>Pezizomycotina</taxon>
        <taxon>Dothideomycetes</taxon>
        <taxon>Pleosporomycetidae</taxon>
        <taxon>Pleosporales</taxon>
        <taxon>Torulaceae</taxon>
        <taxon>Dendryphion</taxon>
    </lineage>
</organism>
<dbReference type="InterPro" id="IPR001313">
    <property type="entry name" value="Pumilio_RNA-bd_rpt"/>
</dbReference>
<evidence type="ECO:0000259" key="10">
    <source>
        <dbReference type="PROSITE" id="PS50303"/>
    </source>
</evidence>
<feature type="compositionally biased region" description="Polar residues" evidence="9">
    <location>
        <begin position="157"/>
        <end position="167"/>
    </location>
</feature>
<feature type="repeat" description="Pumilio" evidence="8">
    <location>
        <begin position="775"/>
        <end position="810"/>
    </location>
</feature>
<feature type="domain" description="PUM-HD" evidence="10">
    <location>
        <begin position="608"/>
        <end position="951"/>
    </location>
</feature>
<feature type="compositionally biased region" description="Low complexity" evidence="9">
    <location>
        <begin position="958"/>
        <end position="972"/>
    </location>
</feature>
<dbReference type="EMBL" id="JAGMWT010000013">
    <property type="protein sequence ID" value="KAH7117984.1"/>
    <property type="molecule type" value="Genomic_DNA"/>
</dbReference>
<dbReference type="FunFam" id="1.25.10.10:FF:000004">
    <property type="entry name" value="Pumilio homolog 1 isoform 2"/>
    <property type="match status" value="1"/>
</dbReference>